<dbReference type="Proteomes" id="UP001066276">
    <property type="component" value="Chromosome 2_2"/>
</dbReference>
<accession>A0AAV7V408</accession>
<dbReference type="AlphaFoldDB" id="A0AAV7V408"/>
<proteinExistence type="predicted"/>
<evidence type="ECO:0000313" key="1">
    <source>
        <dbReference type="EMBL" id="KAJ1195015.1"/>
    </source>
</evidence>
<gene>
    <name evidence="1" type="ORF">NDU88_004298</name>
</gene>
<reference evidence="1" key="1">
    <citation type="journal article" date="2022" name="bioRxiv">
        <title>Sequencing and chromosome-scale assembly of the giantPleurodeles waltlgenome.</title>
        <authorList>
            <person name="Brown T."/>
            <person name="Elewa A."/>
            <person name="Iarovenko S."/>
            <person name="Subramanian E."/>
            <person name="Araus A.J."/>
            <person name="Petzold A."/>
            <person name="Susuki M."/>
            <person name="Suzuki K.-i.T."/>
            <person name="Hayashi T."/>
            <person name="Toyoda A."/>
            <person name="Oliveira C."/>
            <person name="Osipova E."/>
            <person name="Leigh N.D."/>
            <person name="Simon A."/>
            <person name="Yun M.H."/>
        </authorList>
    </citation>
    <scope>NUCLEOTIDE SEQUENCE</scope>
    <source>
        <strain evidence="1">20211129_DDA</strain>
        <tissue evidence="1">Liver</tissue>
    </source>
</reference>
<dbReference type="EMBL" id="JANPWB010000004">
    <property type="protein sequence ID" value="KAJ1195015.1"/>
    <property type="molecule type" value="Genomic_DNA"/>
</dbReference>
<keyword evidence="2" id="KW-1185">Reference proteome</keyword>
<sequence length="52" mass="5737">MHTLLHVSSHNHLCTPTLTTCRAHTPAAHTCVHPHSQPALHTLLHVSSHNHL</sequence>
<comment type="caution">
    <text evidence="1">The sequence shown here is derived from an EMBL/GenBank/DDBJ whole genome shotgun (WGS) entry which is preliminary data.</text>
</comment>
<feature type="non-terminal residue" evidence="1">
    <location>
        <position position="52"/>
    </location>
</feature>
<organism evidence="1 2">
    <name type="scientific">Pleurodeles waltl</name>
    <name type="common">Iberian ribbed newt</name>
    <dbReference type="NCBI Taxonomy" id="8319"/>
    <lineage>
        <taxon>Eukaryota</taxon>
        <taxon>Metazoa</taxon>
        <taxon>Chordata</taxon>
        <taxon>Craniata</taxon>
        <taxon>Vertebrata</taxon>
        <taxon>Euteleostomi</taxon>
        <taxon>Amphibia</taxon>
        <taxon>Batrachia</taxon>
        <taxon>Caudata</taxon>
        <taxon>Salamandroidea</taxon>
        <taxon>Salamandridae</taxon>
        <taxon>Pleurodelinae</taxon>
        <taxon>Pleurodeles</taxon>
    </lineage>
</organism>
<name>A0AAV7V408_PLEWA</name>
<protein>
    <submittedName>
        <fullName evidence="1">Uncharacterized protein</fullName>
    </submittedName>
</protein>
<evidence type="ECO:0000313" key="2">
    <source>
        <dbReference type="Proteomes" id="UP001066276"/>
    </source>
</evidence>